<evidence type="ECO:0000259" key="6">
    <source>
        <dbReference type="PROSITE" id="PS50111"/>
    </source>
</evidence>
<dbReference type="GO" id="GO:0006935">
    <property type="term" value="P:chemotaxis"/>
    <property type="evidence" value="ECO:0007669"/>
    <property type="project" value="InterPro"/>
</dbReference>
<evidence type="ECO:0000313" key="8">
    <source>
        <dbReference type="EMBL" id="SHM24155.1"/>
    </source>
</evidence>
<dbReference type="Proteomes" id="UP000186002">
    <property type="component" value="Unassembled WGS sequence"/>
</dbReference>
<gene>
    <name evidence="8" type="ORF">SAMN05444272_2124</name>
</gene>
<dbReference type="PANTHER" id="PTHR32089:SF112">
    <property type="entry name" value="LYSOZYME-LIKE PROTEIN-RELATED"/>
    <property type="match status" value="1"/>
</dbReference>
<keyword evidence="5" id="KW-0472">Membrane</keyword>
<dbReference type="AlphaFoldDB" id="A0A1M7H6M7"/>
<dbReference type="RefSeq" id="WP_073012775.1">
    <property type="nucleotide sequence ID" value="NZ_FRBW01000002.1"/>
</dbReference>
<proteinExistence type="inferred from homology"/>
<dbReference type="InterPro" id="IPR003660">
    <property type="entry name" value="HAMP_dom"/>
</dbReference>
<protein>
    <submittedName>
        <fullName evidence="8">Methyl-accepting chemotaxis protein</fullName>
    </submittedName>
</protein>
<evidence type="ECO:0000256" key="5">
    <source>
        <dbReference type="SAM" id="Phobius"/>
    </source>
</evidence>
<evidence type="ECO:0000256" key="2">
    <source>
        <dbReference type="ARBA" id="ARBA00029447"/>
    </source>
</evidence>
<evidence type="ECO:0000259" key="7">
    <source>
        <dbReference type="PROSITE" id="PS50885"/>
    </source>
</evidence>
<dbReference type="Pfam" id="PF00672">
    <property type="entry name" value="HAMP"/>
    <property type="match status" value="1"/>
</dbReference>
<dbReference type="SUPFAM" id="SSF58104">
    <property type="entry name" value="Methyl-accepting chemotaxis protein (MCP) signaling domain"/>
    <property type="match status" value="1"/>
</dbReference>
<dbReference type="OrthoDB" id="3289104at2"/>
<feature type="coiled-coil region" evidence="4">
    <location>
        <begin position="273"/>
        <end position="314"/>
    </location>
</feature>
<feature type="domain" description="Methyl-accepting transducer" evidence="6">
    <location>
        <begin position="319"/>
        <end position="562"/>
    </location>
</feature>
<dbReference type="EMBL" id="FRBW01000002">
    <property type="protein sequence ID" value="SHM24155.1"/>
    <property type="molecule type" value="Genomic_DNA"/>
</dbReference>
<accession>A0A1M7H6M7</accession>
<dbReference type="InterPro" id="IPR004090">
    <property type="entry name" value="Chemotax_Me-accpt_rcpt"/>
</dbReference>
<feature type="coiled-coil region" evidence="4">
    <location>
        <begin position="81"/>
        <end position="142"/>
    </location>
</feature>
<dbReference type="InterPro" id="IPR004089">
    <property type="entry name" value="MCPsignal_dom"/>
</dbReference>
<dbReference type="Gene3D" id="1.10.287.950">
    <property type="entry name" value="Methyl-accepting chemotaxis protein"/>
    <property type="match status" value="1"/>
</dbReference>
<dbReference type="PANTHER" id="PTHR32089">
    <property type="entry name" value="METHYL-ACCEPTING CHEMOTAXIS PROTEIN MCPB"/>
    <property type="match status" value="1"/>
</dbReference>
<dbReference type="PROSITE" id="PS50885">
    <property type="entry name" value="HAMP"/>
    <property type="match status" value="1"/>
</dbReference>
<keyword evidence="9" id="KW-1185">Reference proteome</keyword>
<dbReference type="CDD" id="cd06225">
    <property type="entry name" value="HAMP"/>
    <property type="match status" value="1"/>
</dbReference>
<dbReference type="Pfam" id="PF00015">
    <property type="entry name" value="MCPsignal"/>
    <property type="match status" value="1"/>
</dbReference>
<keyword evidence="1 3" id="KW-0807">Transducer</keyword>
<dbReference type="PROSITE" id="PS50111">
    <property type="entry name" value="CHEMOTAXIS_TRANSDUC_2"/>
    <property type="match status" value="1"/>
</dbReference>
<dbReference type="GO" id="GO:0007165">
    <property type="term" value="P:signal transduction"/>
    <property type="evidence" value="ECO:0007669"/>
    <property type="project" value="UniProtKB-KW"/>
</dbReference>
<dbReference type="GO" id="GO:0016020">
    <property type="term" value="C:membrane"/>
    <property type="evidence" value="ECO:0007669"/>
    <property type="project" value="InterPro"/>
</dbReference>
<sequence length="582" mass="62418">MVSATLNSVSTKILGLVGFVCLATITVATIGILTMKDIGTELTSIAENDIPLTKNVNAVTAHQLEQSILLERMLRLGGIQVEVTDERLKQLEDRIVELTGTVKSELKESEEIAAEALRHSTIAEEREEIRLTLERLKAIETDYVSFDTHIREIIEVINDGKADGASQLAEMLVEEEKRFAKSLTDMATELDAFTANAARSAEEHEIAGTRNLMIISILSILIGAAGAWLFARIKISQPLQSVATALGRLTAGDMTIELNIKSRDEIGLVADAYEKFKITLIEIERLRQEAIEEEQRIEQEKRDATLRLADELERTVKSVSDSVADAVRDLEQTAAGIAANSVQTSDRANTVAAAAEQSSVSIQSVAGAAEELNSSIQEISRQVTDALTITNSTSDQARASTETVENLTSAAQRIDDVVSLINDIAGQTNLLALNATIEAARAGEAGKGFAVVASEVKALATQTAKATEDIRNQVEELQAGSNYTRNAMLKVMEAISQMDQQIAGISAAVEEQTAVTSEISRNVTEVASGSTNISENIKDVSMGASSASAASEELRATVASLASQSDMLNSQLDAFLLNIRAA</sequence>
<evidence type="ECO:0000313" key="9">
    <source>
        <dbReference type="Proteomes" id="UP000186002"/>
    </source>
</evidence>
<dbReference type="STRING" id="735517.SAMN05444272_2124"/>
<dbReference type="SMART" id="SM00304">
    <property type="entry name" value="HAMP"/>
    <property type="match status" value="1"/>
</dbReference>
<name>A0A1M7H6M7_9HYPH</name>
<dbReference type="SMART" id="SM00283">
    <property type="entry name" value="MA"/>
    <property type="match status" value="1"/>
</dbReference>
<comment type="similarity">
    <text evidence="2">Belongs to the methyl-accepting chemotaxis (MCP) protein family.</text>
</comment>
<evidence type="ECO:0000256" key="4">
    <source>
        <dbReference type="SAM" id="Coils"/>
    </source>
</evidence>
<dbReference type="GO" id="GO:0004888">
    <property type="term" value="F:transmembrane signaling receptor activity"/>
    <property type="evidence" value="ECO:0007669"/>
    <property type="project" value="InterPro"/>
</dbReference>
<keyword evidence="5" id="KW-0812">Transmembrane</keyword>
<keyword evidence="4" id="KW-0175">Coiled coil</keyword>
<keyword evidence="5" id="KW-1133">Transmembrane helix</keyword>
<dbReference type="PRINTS" id="PR00260">
    <property type="entry name" value="CHEMTRNSDUCR"/>
</dbReference>
<feature type="transmembrane region" description="Helical" evidence="5">
    <location>
        <begin position="13"/>
        <end position="33"/>
    </location>
</feature>
<reference evidence="8 9" key="1">
    <citation type="submission" date="2016-11" db="EMBL/GenBank/DDBJ databases">
        <authorList>
            <person name="Jaros S."/>
            <person name="Januszkiewicz K."/>
            <person name="Wedrychowicz H."/>
        </authorList>
    </citation>
    <scope>NUCLEOTIDE SEQUENCE [LARGE SCALE GENOMIC DNA]</scope>
    <source>
        <strain evidence="8 9">DSM 22153</strain>
    </source>
</reference>
<organism evidence="8 9">
    <name type="scientific">Roseibium suaedae</name>
    <dbReference type="NCBI Taxonomy" id="735517"/>
    <lineage>
        <taxon>Bacteria</taxon>
        <taxon>Pseudomonadati</taxon>
        <taxon>Pseudomonadota</taxon>
        <taxon>Alphaproteobacteria</taxon>
        <taxon>Hyphomicrobiales</taxon>
        <taxon>Stappiaceae</taxon>
        <taxon>Roseibium</taxon>
    </lineage>
</organism>
<dbReference type="Gene3D" id="6.10.340.10">
    <property type="match status" value="1"/>
</dbReference>
<evidence type="ECO:0000256" key="3">
    <source>
        <dbReference type="PROSITE-ProRule" id="PRU00284"/>
    </source>
</evidence>
<evidence type="ECO:0000256" key="1">
    <source>
        <dbReference type="ARBA" id="ARBA00023224"/>
    </source>
</evidence>
<feature type="domain" description="HAMP" evidence="7">
    <location>
        <begin position="233"/>
        <end position="285"/>
    </location>
</feature>